<dbReference type="InterPro" id="IPR007627">
    <property type="entry name" value="RNA_pol_sigma70_r2"/>
</dbReference>
<evidence type="ECO:0000256" key="4">
    <source>
        <dbReference type="ARBA" id="ARBA00023163"/>
    </source>
</evidence>
<evidence type="ECO:0000256" key="3">
    <source>
        <dbReference type="ARBA" id="ARBA00023082"/>
    </source>
</evidence>
<evidence type="ECO:0000259" key="5">
    <source>
        <dbReference type="Pfam" id="PF04542"/>
    </source>
</evidence>
<dbReference type="Pfam" id="PF04542">
    <property type="entry name" value="Sigma70_r2"/>
    <property type="match status" value="1"/>
</dbReference>
<dbReference type="NCBIfam" id="TIGR02937">
    <property type="entry name" value="sigma70-ECF"/>
    <property type="match status" value="1"/>
</dbReference>
<dbReference type="SUPFAM" id="SSF88659">
    <property type="entry name" value="Sigma3 and sigma4 domains of RNA polymerase sigma factors"/>
    <property type="match status" value="1"/>
</dbReference>
<dbReference type="RefSeq" id="WP_163959681.1">
    <property type="nucleotide sequence ID" value="NZ_JAAIVB010000003.1"/>
</dbReference>
<dbReference type="InterPro" id="IPR013324">
    <property type="entry name" value="RNA_pol_sigma_r3/r4-like"/>
</dbReference>
<keyword evidence="2" id="KW-0805">Transcription regulation</keyword>
<dbReference type="EMBL" id="JAAIVB010000003">
    <property type="protein sequence ID" value="NEX59485.1"/>
    <property type="molecule type" value="Genomic_DNA"/>
</dbReference>
<dbReference type="CDD" id="cd06171">
    <property type="entry name" value="Sigma70_r4"/>
    <property type="match status" value="1"/>
</dbReference>
<protein>
    <submittedName>
        <fullName evidence="7">RNA polymerase sigma factor</fullName>
    </submittedName>
</protein>
<name>A0A6B3SJF2_9BURK</name>
<keyword evidence="4" id="KW-0804">Transcription</keyword>
<feature type="domain" description="RNA polymerase sigma-70 region 2" evidence="5">
    <location>
        <begin position="33"/>
        <end position="101"/>
    </location>
</feature>
<dbReference type="PANTHER" id="PTHR43133">
    <property type="entry name" value="RNA POLYMERASE ECF-TYPE SIGMA FACTO"/>
    <property type="match status" value="1"/>
</dbReference>
<evidence type="ECO:0000259" key="6">
    <source>
        <dbReference type="Pfam" id="PF08281"/>
    </source>
</evidence>
<comment type="caution">
    <text evidence="7">The sequence shown here is derived from an EMBL/GenBank/DDBJ whole genome shotgun (WGS) entry which is preliminary data.</text>
</comment>
<gene>
    <name evidence="7" type="ORF">G3574_00195</name>
</gene>
<dbReference type="InterPro" id="IPR013325">
    <property type="entry name" value="RNA_pol_sigma_r2"/>
</dbReference>
<comment type="similarity">
    <text evidence="1">Belongs to the sigma-70 factor family. ECF subfamily.</text>
</comment>
<reference evidence="7 8" key="1">
    <citation type="submission" date="2020-02" db="EMBL/GenBank/DDBJ databases">
        <authorList>
            <person name="Kim M.K."/>
        </authorList>
    </citation>
    <scope>NUCLEOTIDE SEQUENCE [LARGE SCALE GENOMIC DNA]</scope>
    <source>
        <strain evidence="7 8">17J57-3</strain>
    </source>
</reference>
<dbReference type="InterPro" id="IPR036388">
    <property type="entry name" value="WH-like_DNA-bd_sf"/>
</dbReference>
<proteinExistence type="inferred from homology"/>
<dbReference type="GO" id="GO:0016987">
    <property type="term" value="F:sigma factor activity"/>
    <property type="evidence" value="ECO:0007669"/>
    <property type="project" value="UniProtKB-KW"/>
</dbReference>
<dbReference type="Pfam" id="PF08281">
    <property type="entry name" value="Sigma70_r4_2"/>
    <property type="match status" value="1"/>
</dbReference>
<dbReference type="PANTHER" id="PTHR43133:SF51">
    <property type="entry name" value="RNA POLYMERASE SIGMA FACTOR"/>
    <property type="match status" value="1"/>
</dbReference>
<dbReference type="InterPro" id="IPR014284">
    <property type="entry name" value="RNA_pol_sigma-70_dom"/>
</dbReference>
<keyword evidence="3" id="KW-0731">Sigma factor</keyword>
<evidence type="ECO:0000313" key="8">
    <source>
        <dbReference type="Proteomes" id="UP000482155"/>
    </source>
</evidence>
<dbReference type="Proteomes" id="UP000482155">
    <property type="component" value="Unassembled WGS sequence"/>
</dbReference>
<dbReference type="GO" id="GO:0006352">
    <property type="term" value="P:DNA-templated transcription initiation"/>
    <property type="evidence" value="ECO:0007669"/>
    <property type="project" value="InterPro"/>
</dbReference>
<dbReference type="GO" id="GO:0003677">
    <property type="term" value="F:DNA binding"/>
    <property type="evidence" value="ECO:0007669"/>
    <property type="project" value="InterPro"/>
</dbReference>
<evidence type="ECO:0000313" key="7">
    <source>
        <dbReference type="EMBL" id="NEX59485.1"/>
    </source>
</evidence>
<dbReference type="NCBIfam" id="NF008888">
    <property type="entry name" value="PRK11922.1"/>
    <property type="match status" value="1"/>
</dbReference>
<evidence type="ECO:0000256" key="1">
    <source>
        <dbReference type="ARBA" id="ARBA00010641"/>
    </source>
</evidence>
<feature type="domain" description="RNA polymerase sigma factor 70 region 4 type 2" evidence="6">
    <location>
        <begin position="141"/>
        <end position="193"/>
    </location>
</feature>
<keyword evidence="8" id="KW-1185">Reference proteome</keyword>
<dbReference type="Gene3D" id="1.10.10.10">
    <property type="entry name" value="Winged helix-like DNA-binding domain superfamily/Winged helix DNA-binding domain"/>
    <property type="match status" value="1"/>
</dbReference>
<organism evidence="7 8">
    <name type="scientific">Noviherbaspirillum galbum</name>
    <dbReference type="NCBI Taxonomy" id="2709383"/>
    <lineage>
        <taxon>Bacteria</taxon>
        <taxon>Pseudomonadati</taxon>
        <taxon>Pseudomonadota</taxon>
        <taxon>Betaproteobacteria</taxon>
        <taxon>Burkholderiales</taxon>
        <taxon>Oxalobacteraceae</taxon>
        <taxon>Noviherbaspirillum</taxon>
    </lineage>
</organism>
<dbReference type="InterPro" id="IPR039425">
    <property type="entry name" value="RNA_pol_sigma-70-like"/>
</dbReference>
<dbReference type="SUPFAM" id="SSF88946">
    <property type="entry name" value="Sigma2 domain of RNA polymerase sigma factors"/>
    <property type="match status" value="1"/>
</dbReference>
<dbReference type="Gene3D" id="1.10.1740.10">
    <property type="match status" value="1"/>
</dbReference>
<dbReference type="AlphaFoldDB" id="A0A6B3SJF2"/>
<dbReference type="InterPro" id="IPR013249">
    <property type="entry name" value="RNA_pol_sigma70_r4_t2"/>
</dbReference>
<accession>A0A6B3SJF2</accession>
<sequence length="233" mass="26160">MPTLPLQENAAGAADEELVERIVAGDQSAFALLMRRFNRPLYRAARSIVKDDVEAEDVLQEAYLLAHRRLHAFRGEARLLTWLTRIVVNEAMARQRKAARRARIIPIDGSVDDVSAEPGTAMEIDYPDNPEASVMRAEARQLLERKIDQLPEAFRTVFVLRVVEDMSVEEVGAALGIPEATVRSRHFRARSMLRESLSREFDHVLEDAFNFDGARCDRIVAGTLERLAGAPVP</sequence>
<evidence type="ECO:0000256" key="2">
    <source>
        <dbReference type="ARBA" id="ARBA00023015"/>
    </source>
</evidence>